<feature type="transmembrane region" description="Helical" evidence="1">
    <location>
        <begin position="179"/>
        <end position="202"/>
    </location>
</feature>
<evidence type="ECO:0000313" key="5">
    <source>
        <dbReference type="Proteomes" id="UP001241758"/>
    </source>
</evidence>
<keyword evidence="1" id="KW-0472">Membrane</keyword>
<dbReference type="InterPro" id="IPR029787">
    <property type="entry name" value="Nucleotide_cyclase"/>
</dbReference>
<dbReference type="SMART" id="SM00267">
    <property type="entry name" value="GGDEF"/>
    <property type="match status" value="1"/>
</dbReference>
<proteinExistence type="predicted"/>
<comment type="caution">
    <text evidence="4">The sequence shown here is derived from an EMBL/GenBank/DDBJ whole genome shotgun (WGS) entry which is preliminary data.</text>
</comment>
<dbReference type="PROSITE" id="PS50883">
    <property type="entry name" value="EAL"/>
    <property type="match status" value="1"/>
</dbReference>
<dbReference type="Gene3D" id="3.30.70.270">
    <property type="match status" value="1"/>
</dbReference>
<feature type="domain" description="GGDEF" evidence="3">
    <location>
        <begin position="249"/>
        <end position="381"/>
    </location>
</feature>
<keyword evidence="1" id="KW-0812">Transmembrane</keyword>
<dbReference type="NCBIfam" id="TIGR00254">
    <property type="entry name" value="GGDEF"/>
    <property type="match status" value="1"/>
</dbReference>
<dbReference type="RefSeq" id="WP_282757672.1">
    <property type="nucleotide sequence ID" value="NZ_JASCTH010000003.1"/>
</dbReference>
<evidence type="ECO:0000313" key="4">
    <source>
        <dbReference type="EMBL" id="MDI6098159.1"/>
    </source>
</evidence>
<dbReference type="CDD" id="cd01949">
    <property type="entry name" value="GGDEF"/>
    <property type="match status" value="1"/>
</dbReference>
<dbReference type="SMART" id="SM00052">
    <property type="entry name" value="EAL"/>
    <property type="match status" value="1"/>
</dbReference>
<dbReference type="Gene3D" id="3.20.20.450">
    <property type="entry name" value="EAL domain"/>
    <property type="match status" value="1"/>
</dbReference>
<organism evidence="4 5">
    <name type="scientific">Actinoplanes sandaracinus</name>
    <dbReference type="NCBI Taxonomy" id="3045177"/>
    <lineage>
        <taxon>Bacteria</taxon>
        <taxon>Bacillati</taxon>
        <taxon>Actinomycetota</taxon>
        <taxon>Actinomycetes</taxon>
        <taxon>Micromonosporales</taxon>
        <taxon>Micromonosporaceae</taxon>
        <taxon>Actinoplanes</taxon>
    </lineage>
</organism>
<evidence type="ECO:0000256" key="1">
    <source>
        <dbReference type="SAM" id="Phobius"/>
    </source>
</evidence>
<dbReference type="InterPro" id="IPR000160">
    <property type="entry name" value="GGDEF_dom"/>
</dbReference>
<dbReference type="InterPro" id="IPR035919">
    <property type="entry name" value="EAL_sf"/>
</dbReference>
<dbReference type="InterPro" id="IPR001633">
    <property type="entry name" value="EAL_dom"/>
</dbReference>
<dbReference type="PANTHER" id="PTHR44757">
    <property type="entry name" value="DIGUANYLATE CYCLASE DGCP"/>
    <property type="match status" value="1"/>
</dbReference>
<dbReference type="SUPFAM" id="SSF55073">
    <property type="entry name" value="Nucleotide cyclase"/>
    <property type="match status" value="1"/>
</dbReference>
<protein>
    <submittedName>
        <fullName evidence="4">EAL domain-containing protein</fullName>
    </submittedName>
</protein>
<dbReference type="SUPFAM" id="SSF141868">
    <property type="entry name" value="EAL domain-like"/>
    <property type="match status" value="1"/>
</dbReference>
<dbReference type="InterPro" id="IPR043128">
    <property type="entry name" value="Rev_trsase/Diguanyl_cyclase"/>
</dbReference>
<reference evidence="4 5" key="1">
    <citation type="submission" date="2023-05" db="EMBL/GenBank/DDBJ databases">
        <title>Actinoplanes sp. NEAU-A12 genome sequencing.</title>
        <authorList>
            <person name="Wang Z.-S."/>
        </authorList>
    </citation>
    <scope>NUCLEOTIDE SEQUENCE [LARGE SCALE GENOMIC DNA]</scope>
    <source>
        <strain evidence="4 5">NEAU-A12</strain>
    </source>
</reference>
<dbReference type="PANTHER" id="PTHR44757:SF2">
    <property type="entry name" value="BIOFILM ARCHITECTURE MAINTENANCE PROTEIN MBAA"/>
    <property type="match status" value="1"/>
</dbReference>
<dbReference type="Pfam" id="PF00563">
    <property type="entry name" value="EAL"/>
    <property type="match status" value="1"/>
</dbReference>
<dbReference type="Pfam" id="PF00990">
    <property type="entry name" value="GGDEF"/>
    <property type="match status" value="1"/>
</dbReference>
<gene>
    <name evidence="4" type="ORF">QLQ12_06025</name>
</gene>
<keyword evidence="5" id="KW-1185">Reference proteome</keyword>
<dbReference type="CDD" id="cd01948">
    <property type="entry name" value="EAL"/>
    <property type="match status" value="1"/>
</dbReference>
<dbReference type="Proteomes" id="UP001241758">
    <property type="component" value="Unassembled WGS sequence"/>
</dbReference>
<dbReference type="InterPro" id="IPR052155">
    <property type="entry name" value="Biofilm_reg_signaling"/>
</dbReference>
<dbReference type="EMBL" id="JASCTH010000003">
    <property type="protein sequence ID" value="MDI6098159.1"/>
    <property type="molecule type" value="Genomic_DNA"/>
</dbReference>
<evidence type="ECO:0000259" key="3">
    <source>
        <dbReference type="PROSITE" id="PS50887"/>
    </source>
</evidence>
<feature type="domain" description="EAL" evidence="2">
    <location>
        <begin position="390"/>
        <end position="643"/>
    </location>
</feature>
<keyword evidence="1" id="KW-1133">Transmembrane helix</keyword>
<name>A0ABT6WEJ7_9ACTN</name>
<dbReference type="PROSITE" id="PS50887">
    <property type="entry name" value="GGDEF"/>
    <property type="match status" value="1"/>
</dbReference>
<evidence type="ECO:0000259" key="2">
    <source>
        <dbReference type="PROSITE" id="PS50883"/>
    </source>
</evidence>
<accession>A0ABT6WEJ7</accession>
<sequence>MVFAKVVRSKAVARAAVIGLALGVFALAVLAAVSITTNARTTSHIEHNSRISDHWSQIDLHIGVESEALNNYIVAKKFGRDLLDSAMGSASPELEWQAANGDPLDVENAVLVTEAYSAFTQTLNDVRRSPTDRARSQILADQAALGASMVRKSANANVTRHRLAMDAYLAEAAQFNQKLSLAATVVCGADFLLLVLCAAILLTHQRRIEGQAVESRYRALHDELTGLANRALLADEIEDALWVAEQERETVGLLLLDLNKFKEVNDTLGHHAGDLLLKEVAARLTGAVRGTDTVARLGGDEFAVLMPHIYSPEHCAEIARRLLEALEGAAELDGVTVDISGSIGAAVYPVHSGSGAELLQHADIAMYTAKRNRLGIAVYDPEADRRDSQELSLIGELRRAIDEDELVLHYQPKVATSNGRVRGVEALIRWEHPVRGLLQPGDFIPQAEESEVIVPLTDRVLKMALEQHRMWRDSGTVLPVAVNVPTVCLLDAAFPDRVAAALSACDVAAGMLTLEITETSIITDPVRASAVLTRLRETGVRLSVDDFGTGYSSMSYLQSMPLHELKIDRSFVRTVTDSHGGAAIVRAVLELARALDLEVVAEGVEDEATLILLGDMGCTNAQGYHISRPVRAADLITWLGQPALEPA</sequence>